<dbReference type="Proteomes" id="UP000247612">
    <property type="component" value="Unassembled WGS sequence"/>
</dbReference>
<dbReference type="Gene3D" id="1.10.3210.10">
    <property type="entry name" value="Hypothetical protein af1432"/>
    <property type="match status" value="1"/>
</dbReference>
<comment type="caution">
    <text evidence="2">The sequence shown here is derived from an EMBL/GenBank/DDBJ whole genome shotgun (WGS) entry which is preliminary data.</text>
</comment>
<name>A0A318KNI2_9FIRM</name>
<proteinExistence type="predicted"/>
<dbReference type="InterPro" id="IPR003607">
    <property type="entry name" value="HD/PDEase_dom"/>
</dbReference>
<dbReference type="InterPro" id="IPR006674">
    <property type="entry name" value="HD_domain"/>
</dbReference>
<dbReference type="AlphaFoldDB" id="A0A318KNI2"/>
<accession>A0A318KNI2</accession>
<evidence type="ECO:0000259" key="1">
    <source>
        <dbReference type="Pfam" id="PF01966"/>
    </source>
</evidence>
<sequence>MKHKIGLLIEDMILYERESQRRINHAMKVYSFALAIAENENINAETLQIIEAAAVLHDIGVKESINKYNSTAGTFQEIEGPAIARKILKNRGYEADFIDRVCYLIAHHHTYDRINDIDLQILVEADLLVNMFEKSYSYETIVDHRERYFKTKTGLKYLDNLFLRNY</sequence>
<dbReference type="OrthoDB" id="155250at2"/>
<evidence type="ECO:0000313" key="2">
    <source>
        <dbReference type="EMBL" id="PXX77345.1"/>
    </source>
</evidence>
<evidence type="ECO:0000313" key="3">
    <source>
        <dbReference type="Proteomes" id="UP000247612"/>
    </source>
</evidence>
<dbReference type="CDD" id="cd00077">
    <property type="entry name" value="HDc"/>
    <property type="match status" value="1"/>
</dbReference>
<dbReference type="Pfam" id="PF01966">
    <property type="entry name" value="HD"/>
    <property type="match status" value="1"/>
</dbReference>
<dbReference type="EMBL" id="QJKH01000011">
    <property type="protein sequence ID" value="PXX77345.1"/>
    <property type="molecule type" value="Genomic_DNA"/>
</dbReference>
<keyword evidence="3" id="KW-1185">Reference proteome</keyword>
<gene>
    <name evidence="2" type="ORF">DES51_11197</name>
</gene>
<organism evidence="2 3">
    <name type="scientific">Dielma fastidiosa</name>
    <dbReference type="NCBI Taxonomy" id="1034346"/>
    <lineage>
        <taxon>Bacteria</taxon>
        <taxon>Bacillati</taxon>
        <taxon>Bacillota</taxon>
        <taxon>Erysipelotrichia</taxon>
        <taxon>Erysipelotrichales</taxon>
        <taxon>Erysipelotrichaceae</taxon>
        <taxon>Dielma</taxon>
    </lineage>
</organism>
<dbReference type="SUPFAM" id="SSF109604">
    <property type="entry name" value="HD-domain/PDEase-like"/>
    <property type="match status" value="1"/>
</dbReference>
<dbReference type="STRING" id="1034346.GCA_000313565_03261"/>
<feature type="domain" description="HD" evidence="1">
    <location>
        <begin position="22"/>
        <end position="131"/>
    </location>
</feature>
<reference evidence="2 3" key="1">
    <citation type="submission" date="2018-05" db="EMBL/GenBank/DDBJ databases">
        <title>Genomic Encyclopedia of Type Strains, Phase IV (KMG-IV): sequencing the most valuable type-strain genomes for metagenomic binning, comparative biology and taxonomic classification.</title>
        <authorList>
            <person name="Goeker M."/>
        </authorList>
    </citation>
    <scope>NUCLEOTIDE SEQUENCE [LARGE SCALE GENOMIC DNA]</scope>
    <source>
        <strain evidence="2 3">JC118</strain>
    </source>
</reference>
<dbReference type="RefSeq" id="WP_022939539.1">
    <property type="nucleotide sequence ID" value="NZ_CABKRQ010000010.1"/>
</dbReference>
<protein>
    <submittedName>
        <fullName evidence="2">HD domain-containing protein</fullName>
    </submittedName>
</protein>